<protein>
    <submittedName>
        <fullName evidence="1">Uncharacterized protein</fullName>
    </submittedName>
</protein>
<organism evidence="1 2">
    <name type="scientific">Roseisalinus antarcticus</name>
    <dbReference type="NCBI Taxonomy" id="254357"/>
    <lineage>
        <taxon>Bacteria</taxon>
        <taxon>Pseudomonadati</taxon>
        <taxon>Pseudomonadota</taxon>
        <taxon>Alphaproteobacteria</taxon>
        <taxon>Rhodobacterales</taxon>
        <taxon>Roseobacteraceae</taxon>
        <taxon>Roseisalinus</taxon>
    </lineage>
</organism>
<accession>A0A1Y5T0R8</accession>
<dbReference type="AlphaFoldDB" id="A0A1Y5T0R8"/>
<gene>
    <name evidence="1" type="ORF">ROA7023_02339</name>
</gene>
<evidence type="ECO:0000313" key="2">
    <source>
        <dbReference type="Proteomes" id="UP000193900"/>
    </source>
</evidence>
<evidence type="ECO:0000313" key="1">
    <source>
        <dbReference type="EMBL" id="SLN52981.1"/>
    </source>
</evidence>
<sequence length="62" mass="6295">MSGLWWPFCKVLTALEPPARGAIGNGARQAQAEFVVASNNALTVGLARTIGGAGALGDLSQL</sequence>
<name>A0A1Y5T0R8_9RHOB</name>
<dbReference type="Proteomes" id="UP000193900">
    <property type="component" value="Unassembled WGS sequence"/>
</dbReference>
<dbReference type="EMBL" id="FWFZ01000010">
    <property type="protein sequence ID" value="SLN52981.1"/>
    <property type="molecule type" value="Genomic_DNA"/>
</dbReference>
<proteinExistence type="predicted"/>
<reference evidence="1 2" key="1">
    <citation type="submission" date="2017-03" db="EMBL/GenBank/DDBJ databases">
        <authorList>
            <person name="Afonso C.L."/>
            <person name="Miller P.J."/>
            <person name="Scott M.A."/>
            <person name="Spackman E."/>
            <person name="Goraichik I."/>
            <person name="Dimitrov K.M."/>
            <person name="Suarez D.L."/>
            <person name="Swayne D.E."/>
        </authorList>
    </citation>
    <scope>NUCLEOTIDE SEQUENCE [LARGE SCALE GENOMIC DNA]</scope>
    <source>
        <strain evidence="1 2">CECT 7023</strain>
    </source>
</reference>
<keyword evidence="2" id="KW-1185">Reference proteome</keyword>